<protein>
    <submittedName>
        <fullName evidence="1">16117_t:CDS:1</fullName>
    </submittedName>
</protein>
<accession>A0ACA9QSD2</accession>
<proteinExistence type="predicted"/>
<reference evidence="1" key="1">
    <citation type="submission" date="2021-06" db="EMBL/GenBank/DDBJ databases">
        <authorList>
            <person name="Kallberg Y."/>
            <person name="Tangrot J."/>
            <person name="Rosling A."/>
        </authorList>
    </citation>
    <scope>NUCLEOTIDE SEQUENCE</scope>
    <source>
        <strain evidence="1">CL356</strain>
    </source>
</reference>
<dbReference type="Proteomes" id="UP000789525">
    <property type="component" value="Unassembled WGS sequence"/>
</dbReference>
<evidence type="ECO:0000313" key="1">
    <source>
        <dbReference type="EMBL" id="CAG8762921.1"/>
    </source>
</evidence>
<name>A0ACA9QSD2_9GLOM</name>
<evidence type="ECO:0000313" key="2">
    <source>
        <dbReference type="Proteomes" id="UP000789525"/>
    </source>
</evidence>
<gene>
    <name evidence="1" type="ORF">ACOLOM_LOCUS13293</name>
</gene>
<comment type="caution">
    <text evidence="1">The sequence shown here is derived from an EMBL/GenBank/DDBJ whole genome shotgun (WGS) entry which is preliminary data.</text>
</comment>
<dbReference type="EMBL" id="CAJVPT010059990">
    <property type="protein sequence ID" value="CAG8762921.1"/>
    <property type="molecule type" value="Genomic_DNA"/>
</dbReference>
<feature type="non-terminal residue" evidence="1">
    <location>
        <position position="1"/>
    </location>
</feature>
<organism evidence="1 2">
    <name type="scientific">Acaulospora colombiana</name>
    <dbReference type="NCBI Taxonomy" id="27376"/>
    <lineage>
        <taxon>Eukaryota</taxon>
        <taxon>Fungi</taxon>
        <taxon>Fungi incertae sedis</taxon>
        <taxon>Mucoromycota</taxon>
        <taxon>Glomeromycotina</taxon>
        <taxon>Glomeromycetes</taxon>
        <taxon>Diversisporales</taxon>
        <taxon>Acaulosporaceae</taxon>
        <taxon>Acaulospora</taxon>
    </lineage>
</organism>
<feature type="non-terminal residue" evidence="1">
    <location>
        <position position="163"/>
    </location>
</feature>
<keyword evidence="2" id="KW-1185">Reference proteome</keyword>
<sequence>FFRLRGVECSWLNEGSAWLLTSPSYLGYEGINPLNVHNTFGERHVYVLQTGVDEDASKPEQSGYYVCSISGSTHPAMVPLESRVLPTIRLNLLTADRKLKLTAISRAVQSDSSTETKMLPSRNPTQQINSTGLGVAWQKESSLDRKARRRVDSFLHQKAEEIG</sequence>